<comment type="caution">
    <text evidence="1">The sequence shown here is derived from an EMBL/GenBank/DDBJ whole genome shotgun (WGS) entry which is preliminary data.</text>
</comment>
<gene>
    <name evidence="1" type="ORF">EJP82_06675</name>
</gene>
<evidence type="ECO:0000313" key="1">
    <source>
        <dbReference type="EMBL" id="RUT47389.1"/>
    </source>
</evidence>
<dbReference type="AlphaFoldDB" id="A0A433YC10"/>
<evidence type="ECO:0000313" key="2">
    <source>
        <dbReference type="Proteomes" id="UP000279446"/>
    </source>
</evidence>
<dbReference type="RefSeq" id="WP_127191266.1">
    <property type="nucleotide sequence ID" value="NZ_RZNY01000004.1"/>
</dbReference>
<dbReference type="Proteomes" id="UP000279446">
    <property type="component" value="Unassembled WGS sequence"/>
</dbReference>
<name>A0A433YC10_9BACL</name>
<protein>
    <submittedName>
        <fullName evidence="1">DUF1801 domain-containing protein</fullName>
    </submittedName>
</protein>
<dbReference type="EMBL" id="RZNY01000004">
    <property type="protein sequence ID" value="RUT47389.1"/>
    <property type="molecule type" value="Genomic_DNA"/>
</dbReference>
<dbReference type="SUPFAM" id="SSF159888">
    <property type="entry name" value="YdhG-like"/>
    <property type="match status" value="1"/>
</dbReference>
<organism evidence="1 2">
    <name type="scientific">Paenibacillus anaericanus</name>
    <dbReference type="NCBI Taxonomy" id="170367"/>
    <lineage>
        <taxon>Bacteria</taxon>
        <taxon>Bacillati</taxon>
        <taxon>Bacillota</taxon>
        <taxon>Bacilli</taxon>
        <taxon>Bacillales</taxon>
        <taxon>Paenibacillaceae</taxon>
        <taxon>Paenibacillus</taxon>
    </lineage>
</organism>
<proteinExistence type="predicted"/>
<keyword evidence="2" id="KW-1185">Reference proteome</keyword>
<accession>A0A433YC10</accession>
<sequence>MKEDIRNYLEKFDEQTKQRFCVLYGLIYESSSQIIHEKLWAKIPSFYVNNNFVRIIPFKEHINVEAKSVLSHKDEIQEYKITPKGMLQIFHNQQIPNELLKVIFKESLE</sequence>
<dbReference type="Gene3D" id="3.90.1150.200">
    <property type="match status" value="1"/>
</dbReference>
<reference evidence="1 2" key="1">
    <citation type="submission" date="2018-12" db="EMBL/GenBank/DDBJ databases">
        <authorList>
            <person name="Sun L."/>
            <person name="Chen Z."/>
        </authorList>
    </citation>
    <scope>NUCLEOTIDE SEQUENCE [LARGE SCALE GENOMIC DNA]</scope>
    <source>
        <strain evidence="1 2">DSM 15890</strain>
    </source>
</reference>
<dbReference type="OrthoDB" id="2052049at2"/>